<evidence type="ECO:0000259" key="3">
    <source>
        <dbReference type="PROSITE" id="PS51186"/>
    </source>
</evidence>
<dbReference type="PANTHER" id="PTHR43877:SF2">
    <property type="entry name" value="AMINOALKYLPHOSPHONATE N-ACETYLTRANSFERASE-RELATED"/>
    <property type="match status" value="1"/>
</dbReference>
<dbReference type="AlphaFoldDB" id="A0A7C9PGI2"/>
<keyword evidence="5" id="KW-1185">Reference proteome</keyword>
<dbReference type="GO" id="GO:0016747">
    <property type="term" value="F:acyltransferase activity, transferring groups other than amino-acyl groups"/>
    <property type="evidence" value="ECO:0007669"/>
    <property type="project" value="InterPro"/>
</dbReference>
<dbReference type="RefSeq" id="WP_163457167.1">
    <property type="nucleotide sequence ID" value="NZ_JAAGOH010000008.1"/>
</dbReference>
<dbReference type="CDD" id="cd04301">
    <property type="entry name" value="NAT_SF"/>
    <property type="match status" value="1"/>
</dbReference>
<dbReference type="EMBL" id="JAAGOH010000008">
    <property type="protein sequence ID" value="NDY91316.1"/>
    <property type="molecule type" value="Genomic_DNA"/>
</dbReference>
<evidence type="ECO:0000313" key="5">
    <source>
        <dbReference type="Proteomes" id="UP000484255"/>
    </source>
</evidence>
<gene>
    <name evidence="4" type="ORF">G3A44_08950</name>
</gene>
<dbReference type="PANTHER" id="PTHR43877">
    <property type="entry name" value="AMINOALKYLPHOSPHONATE N-ACETYLTRANSFERASE-RELATED-RELATED"/>
    <property type="match status" value="1"/>
</dbReference>
<reference evidence="4 5" key="1">
    <citation type="submission" date="2020-02" db="EMBL/GenBank/DDBJ databases">
        <title>Ideonella bacterium strain TBM-1.</title>
        <authorList>
            <person name="Chen W.-M."/>
        </authorList>
    </citation>
    <scope>NUCLEOTIDE SEQUENCE [LARGE SCALE GENOMIC DNA]</scope>
    <source>
        <strain evidence="4 5">TBM-1</strain>
    </source>
</reference>
<dbReference type="InterPro" id="IPR050832">
    <property type="entry name" value="Bact_Acetyltransf"/>
</dbReference>
<dbReference type="Gene3D" id="3.40.630.30">
    <property type="match status" value="1"/>
</dbReference>
<protein>
    <submittedName>
        <fullName evidence="4">GNAT family N-acetyltransferase</fullName>
    </submittedName>
</protein>
<keyword evidence="1 4" id="KW-0808">Transferase</keyword>
<dbReference type="SUPFAM" id="SSF55729">
    <property type="entry name" value="Acyl-CoA N-acyltransferases (Nat)"/>
    <property type="match status" value="1"/>
</dbReference>
<dbReference type="PROSITE" id="PS51186">
    <property type="entry name" value="GNAT"/>
    <property type="match status" value="1"/>
</dbReference>
<evidence type="ECO:0000256" key="1">
    <source>
        <dbReference type="ARBA" id="ARBA00022679"/>
    </source>
</evidence>
<comment type="caution">
    <text evidence="4">The sequence shown here is derived from an EMBL/GenBank/DDBJ whole genome shotgun (WGS) entry which is preliminary data.</text>
</comment>
<evidence type="ECO:0000256" key="2">
    <source>
        <dbReference type="ARBA" id="ARBA00023315"/>
    </source>
</evidence>
<dbReference type="InterPro" id="IPR016181">
    <property type="entry name" value="Acyl_CoA_acyltransferase"/>
</dbReference>
<evidence type="ECO:0000313" key="4">
    <source>
        <dbReference type="EMBL" id="NDY91316.1"/>
    </source>
</evidence>
<proteinExistence type="predicted"/>
<sequence>MTASLDIRRAYLAELPDLAPLFNAYRAFYDCPVDEAGSLEFLRERLLQGQCWVWVAYRQTATSRQALGFTLGYPTFCSLQLAPIVVLHDLFTLPAARGTGVAGALMQTLEQEARRRGCVRIDLTTAHTNTAAQSLYQAQGYAHDLVFRTYSKALTPAAAPGEVSA</sequence>
<name>A0A7C9PGI2_9BURK</name>
<dbReference type="Pfam" id="PF00583">
    <property type="entry name" value="Acetyltransf_1"/>
    <property type="match status" value="1"/>
</dbReference>
<organism evidence="4 5">
    <name type="scientific">Ideonella livida</name>
    <dbReference type="NCBI Taxonomy" id="2707176"/>
    <lineage>
        <taxon>Bacteria</taxon>
        <taxon>Pseudomonadati</taxon>
        <taxon>Pseudomonadota</taxon>
        <taxon>Betaproteobacteria</taxon>
        <taxon>Burkholderiales</taxon>
        <taxon>Sphaerotilaceae</taxon>
        <taxon>Ideonella</taxon>
    </lineage>
</organism>
<keyword evidence="2" id="KW-0012">Acyltransferase</keyword>
<accession>A0A7C9PGI2</accession>
<feature type="domain" description="N-acetyltransferase" evidence="3">
    <location>
        <begin position="5"/>
        <end position="162"/>
    </location>
</feature>
<dbReference type="InterPro" id="IPR000182">
    <property type="entry name" value="GNAT_dom"/>
</dbReference>
<dbReference type="Proteomes" id="UP000484255">
    <property type="component" value="Unassembled WGS sequence"/>
</dbReference>